<reference evidence="2 3" key="1">
    <citation type="submission" date="2018-07" db="EMBL/GenBank/DDBJ databases">
        <title>Genomic Encyclopedia of Type Strains, Phase III (KMG-III): the genomes of soil and plant-associated and newly described type strains.</title>
        <authorList>
            <person name="Whitman W."/>
        </authorList>
    </citation>
    <scope>NUCLEOTIDE SEQUENCE [LARGE SCALE GENOMIC DNA]</scope>
    <source>
        <strain evidence="2 3">CECT 7287</strain>
    </source>
</reference>
<accession>A0A3D9INX5</accession>
<evidence type="ECO:0000313" key="2">
    <source>
        <dbReference type="EMBL" id="RED63493.1"/>
    </source>
</evidence>
<gene>
    <name evidence="2" type="ORF">DFP98_12540</name>
</gene>
<dbReference type="EMBL" id="QRDZ01000025">
    <property type="protein sequence ID" value="RED63493.1"/>
    <property type="molecule type" value="Genomic_DNA"/>
</dbReference>
<name>A0A3D9INX5_9BACL</name>
<comment type="caution">
    <text evidence="2">The sequence shown here is derived from an EMBL/GenBank/DDBJ whole genome shotgun (WGS) entry which is preliminary data.</text>
</comment>
<feature type="compositionally biased region" description="Basic and acidic residues" evidence="1">
    <location>
        <begin position="59"/>
        <end position="70"/>
    </location>
</feature>
<organism evidence="2 3">
    <name type="scientific">Cohnella phaseoli</name>
    <dbReference type="NCBI Taxonomy" id="456490"/>
    <lineage>
        <taxon>Bacteria</taxon>
        <taxon>Bacillati</taxon>
        <taxon>Bacillota</taxon>
        <taxon>Bacilli</taxon>
        <taxon>Bacillales</taxon>
        <taxon>Paenibacillaceae</taxon>
        <taxon>Cohnella</taxon>
    </lineage>
</organism>
<protein>
    <submittedName>
        <fullName evidence="2">Uncharacterized protein</fullName>
    </submittedName>
</protein>
<dbReference type="Proteomes" id="UP000256977">
    <property type="component" value="Unassembled WGS sequence"/>
</dbReference>
<dbReference type="AlphaFoldDB" id="A0A3D9INX5"/>
<feature type="region of interest" description="Disordered" evidence="1">
    <location>
        <begin position="51"/>
        <end position="70"/>
    </location>
</feature>
<sequence length="102" mass="11755">MRLYQRLSSRQLGWLMGQPFRYFLRANGNRASFGRRVGQRLLDAQAVVTKPDFDSSDDRDDHDIANRGVRQEFDKTGRGERLTKAPFPRLDANIGSWNNKNG</sequence>
<evidence type="ECO:0000256" key="1">
    <source>
        <dbReference type="SAM" id="MobiDB-lite"/>
    </source>
</evidence>
<keyword evidence="3" id="KW-1185">Reference proteome</keyword>
<evidence type="ECO:0000313" key="3">
    <source>
        <dbReference type="Proteomes" id="UP000256977"/>
    </source>
</evidence>
<proteinExistence type="predicted"/>